<sequence>MQTILGSVDRGLSESLEKLFELLKIPSISADPAYAHECRNAANWLKEYLTSFNFVTRICETEGHPIILAQELSATNAPHILFYGHYDVQPVDPITLWKIPPFEPCMLKDNLGQDVIHGRGSSDDKGQILTFLEACRAIYTETGQFPVRITVLLEGEEESGGEHLPAFLAEQKQHLHPDMAFICDTDMATADVPAITAMVRGLVGEEVTIYAANRDLHSGIYGNAARNPIQVLSEIITALRDDQGRVTIPEFYEGVPEIPSEIRAKWQEIGKTDAALLSPIGLKESAGEQAFNAIEQTWCRPSCEINGISGGYQGAGFKTVIPAKASAKISFRLVGHQDPIKIRKNFRDFVSALIPQDCRVEFESYGASRAGMVSLEGAILGAVCQALQDEWGCETAIVGSGGAIPVVNDLQREFGIESFLVGFANADDCIHSPNEKYNLRSFHKGIRSWVRILYALQPVKL</sequence>
<dbReference type="Pfam" id="PF07687">
    <property type="entry name" value="M20_dimer"/>
    <property type="match status" value="1"/>
</dbReference>
<dbReference type="AlphaFoldDB" id="A0A9W4TPW2"/>
<dbReference type="GO" id="GO:0046872">
    <property type="term" value="F:metal ion binding"/>
    <property type="evidence" value="ECO:0007669"/>
    <property type="project" value="UniProtKB-KW"/>
</dbReference>
<protein>
    <submittedName>
        <fullName evidence="5 6">Acetylornithine deacetylase/Succinyl-diaminopimelate desuccinylase or related deacylase (ArgE)</fullName>
    </submittedName>
</protein>
<evidence type="ECO:0000313" key="5">
    <source>
        <dbReference type="EMBL" id="CAI3941518.1"/>
    </source>
</evidence>
<dbReference type="InterPro" id="IPR002933">
    <property type="entry name" value="Peptidase_M20"/>
</dbReference>
<dbReference type="InterPro" id="IPR051458">
    <property type="entry name" value="Cyt/Met_Dipeptidase"/>
</dbReference>
<evidence type="ECO:0000313" key="6">
    <source>
        <dbReference type="EMBL" id="CAI3941992.1"/>
    </source>
</evidence>
<evidence type="ECO:0000256" key="3">
    <source>
        <dbReference type="ARBA" id="ARBA00022801"/>
    </source>
</evidence>
<dbReference type="Pfam" id="PF01546">
    <property type="entry name" value="Peptidase_M20"/>
    <property type="match status" value="1"/>
</dbReference>
<keyword evidence="3" id="KW-0378">Hydrolase</keyword>
<proteinExistence type="predicted"/>
<dbReference type="InterPro" id="IPR011650">
    <property type="entry name" value="Peptidase_M20_dimer"/>
</dbReference>
<evidence type="ECO:0000256" key="2">
    <source>
        <dbReference type="ARBA" id="ARBA00022723"/>
    </source>
</evidence>
<dbReference type="SUPFAM" id="SSF53187">
    <property type="entry name" value="Zn-dependent exopeptidases"/>
    <property type="match status" value="1"/>
</dbReference>
<reference evidence="6" key="1">
    <citation type="submission" date="2022-10" db="EMBL/GenBank/DDBJ databases">
        <authorList>
            <person name="Botero Cardona J."/>
        </authorList>
    </citation>
    <scope>NUCLEOTIDE SEQUENCE</scope>
    <source>
        <strain evidence="6">LMG 31819</strain>
        <strain evidence="5">R-53529</strain>
    </source>
</reference>
<dbReference type="Proteomes" id="UP001154255">
    <property type="component" value="Unassembled WGS sequence"/>
</dbReference>
<dbReference type="EMBL" id="CAMXCM010000002">
    <property type="protein sequence ID" value="CAI3941992.1"/>
    <property type="molecule type" value="Genomic_DNA"/>
</dbReference>
<dbReference type="GO" id="GO:0008233">
    <property type="term" value="F:peptidase activity"/>
    <property type="evidence" value="ECO:0007669"/>
    <property type="project" value="UniProtKB-KW"/>
</dbReference>
<evidence type="ECO:0000259" key="4">
    <source>
        <dbReference type="Pfam" id="PF07687"/>
    </source>
</evidence>
<dbReference type="Gene3D" id="3.40.630.10">
    <property type="entry name" value="Zn peptidases"/>
    <property type="match status" value="1"/>
</dbReference>
<evidence type="ECO:0000313" key="8">
    <source>
        <dbReference type="Proteomes" id="UP001154259"/>
    </source>
</evidence>
<dbReference type="PANTHER" id="PTHR43270">
    <property type="entry name" value="BETA-ALA-HIS DIPEPTIDASE"/>
    <property type="match status" value="1"/>
</dbReference>
<feature type="domain" description="Peptidase M20 dimerisation" evidence="4">
    <location>
        <begin position="200"/>
        <end position="357"/>
    </location>
</feature>
<organism evidence="6 7">
    <name type="scientific">Commensalibacter communis</name>
    <dbReference type="NCBI Taxonomy" id="2972786"/>
    <lineage>
        <taxon>Bacteria</taxon>
        <taxon>Pseudomonadati</taxon>
        <taxon>Pseudomonadota</taxon>
        <taxon>Alphaproteobacteria</taxon>
        <taxon>Acetobacterales</taxon>
        <taxon>Acetobacteraceae</taxon>
    </lineage>
</organism>
<keyword evidence="2" id="KW-0479">Metal-binding</keyword>
<dbReference type="EMBL" id="CAMXCS010000002">
    <property type="protein sequence ID" value="CAI3941518.1"/>
    <property type="molecule type" value="Genomic_DNA"/>
</dbReference>
<name>A0A9W4TPW2_9PROT</name>
<comment type="caution">
    <text evidence="6">The sequence shown here is derived from an EMBL/GenBank/DDBJ whole genome shotgun (WGS) entry which is preliminary data.</text>
</comment>
<evidence type="ECO:0000256" key="1">
    <source>
        <dbReference type="ARBA" id="ARBA00022670"/>
    </source>
</evidence>
<dbReference type="GO" id="GO:0006508">
    <property type="term" value="P:proteolysis"/>
    <property type="evidence" value="ECO:0007669"/>
    <property type="project" value="UniProtKB-KW"/>
</dbReference>
<evidence type="ECO:0000313" key="7">
    <source>
        <dbReference type="Proteomes" id="UP001154255"/>
    </source>
</evidence>
<keyword evidence="1" id="KW-0645">Protease</keyword>
<dbReference type="PANTHER" id="PTHR43270:SF12">
    <property type="entry name" value="SUCCINYL-DIAMINOPIMELATE DESUCCINYLASE"/>
    <property type="match status" value="1"/>
</dbReference>
<accession>A0A9W4TPW2</accession>
<keyword evidence="8" id="KW-1185">Reference proteome</keyword>
<gene>
    <name evidence="5" type="ORF">R53529_LOCUS1143</name>
    <name evidence="6" type="ORF">R53530_LOCUS1291</name>
</gene>
<dbReference type="Proteomes" id="UP001154259">
    <property type="component" value="Unassembled WGS sequence"/>
</dbReference>
<dbReference type="Gene3D" id="3.30.70.360">
    <property type="match status" value="1"/>
</dbReference>
<dbReference type="NCBIfam" id="NF006579">
    <property type="entry name" value="PRK09104.1"/>
    <property type="match status" value="1"/>
</dbReference>